<name>A0A9P8N9Z4_9HYPO</name>
<sequence>MVAAVPVGSVTTAIARADNKGSLDANVQFFIGETKNRLQAEWDLVMSSSDAMKTTINDMWNLAEELLGSQATKENVEWWIREYENIKQKQDGVKPNVKLVNGMQMIIDTVDHYADYLKTLKDFQY</sequence>
<dbReference type="AlphaFoldDB" id="A0A9P8N9Z4"/>
<keyword evidence="2" id="KW-1185">Reference proteome</keyword>
<evidence type="ECO:0000313" key="1">
    <source>
        <dbReference type="EMBL" id="KAH0968444.1"/>
    </source>
</evidence>
<comment type="caution">
    <text evidence="1">The sequence shown here is derived from an EMBL/GenBank/DDBJ whole genome shotgun (WGS) entry which is preliminary data.</text>
</comment>
<dbReference type="EMBL" id="JAIZPD010000001">
    <property type="protein sequence ID" value="KAH0968444.1"/>
    <property type="molecule type" value="Genomic_DNA"/>
</dbReference>
<reference evidence="1" key="1">
    <citation type="submission" date="2021-09" db="EMBL/GenBank/DDBJ databases">
        <title>A high-quality genome of the endoparasitic fungus Hirsutella rhossiliensis with a comparison of Hirsutella genomes reveals transposable elements contributing to genome size variation.</title>
        <authorList>
            <person name="Lin R."/>
            <person name="Jiao Y."/>
            <person name="Sun X."/>
            <person name="Ling J."/>
            <person name="Xie B."/>
            <person name="Cheng X."/>
        </authorList>
    </citation>
    <scope>NUCLEOTIDE SEQUENCE</scope>
    <source>
        <strain evidence="1">HR02</strain>
    </source>
</reference>
<dbReference type="Proteomes" id="UP000824596">
    <property type="component" value="Unassembled WGS sequence"/>
</dbReference>
<accession>A0A9P8N9Z4</accession>
<dbReference type="RefSeq" id="XP_044725957.1">
    <property type="nucleotide sequence ID" value="XM_044859557.1"/>
</dbReference>
<evidence type="ECO:0000313" key="2">
    <source>
        <dbReference type="Proteomes" id="UP000824596"/>
    </source>
</evidence>
<gene>
    <name evidence="1" type="ORF">HRG_01086</name>
</gene>
<organism evidence="1 2">
    <name type="scientific">Hirsutella rhossiliensis</name>
    <dbReference type="NCBI Taxonomy" id="111463"/>
    <lineage>
        <taxon>Eukaryota</taxon>
        <taxon>Fungi</taxon>
        <taxon>Dikarya</taxon>
        <taxon>Ascomycota</taxon>
        <taxon>Pezizomycotina</taxon>
        <taxon>Sordariomycetes</taxon>
        <taxon>Hypocreomycetidae</taxon>
        <taxon>Hypocreales</taxon>
        <taxon>Ophiocordycipitaceae</taxon>
        <taxon>Hirsutella</taxon>
    </lineage>
</organism>
<proteinExistence type="predicted"/>
<protein>
    <submittedName>
        <fullName evidence="1">Uncharacterized protein</fullName>
    </submittedName>
</protein>
<dbReference type="GeneID" id="68350215"/>